<reference evidence="1" key="1">
    <citation type="submission" date="2020-11" db="EMBL/GenBank/DDBJ databases">
        <authorList>
            <person name="Tran Van P."/>
        </authorList>
    </citation>
    <scope>NUCLEOTIDE SEQUENCE</scope>
</reference>
<dbReference type="AlphaFoldDB" id="A0A7R9GXW3"/>
<evidence type="ECO:0000313" key="1">
    <source>
        <dbReference type="EMBL" id="CAD7401611.1"/>
    </source>
</evidence>
<organism evidence="1">
    <name type="scientific">Timema cristinae</name>
    <name type="common">Walking stick</name>
    <dbReference type="NCBI Taxonomy" id="61476"/>
    <lineage>
        <taxon>Eukaryota</taxon>
        <taxon>Metazoa</taxon>
        <taxon>Ecdysozoa</taxon>
        <taxon>Arthropoda</taxon>
        <taxon>Hexapoda</taxon>
        <taxon>Insecta</taxon>
        <taxon>Pterygota</taxon>
        <taxon>Neoptera</taxon>
        <taxon>Polyneoptera</taxon>
        <taxon>Phasmatodea</taxon>
        <taxon>Timematodea</taxon>
        <taxon>Timematoidea</taxon>
        <taxon>Timematidae</taxon>
        <taxon>Timema</taxon>
    </lineage>
</organism>
<proteinExistence type="predicted"/>
<sequence length="24" mass="2850">MLIIRVPAVTWTEMKSTNICREEE</sequence>
<name>A0A7R9GXW3_TIMCR</name>
<accession>A0A7R9GXW3</accession>
<dbReference type="EMBL" id="OC318351">
    <property type="protein sequence ID" value="CAD7401611.1"/>
    <property type="molecule type" value="Genomic_DNA"/>
</dbReference>
<protein>
    <submittedName>
        <fullName evidence="1">Uncharacterized protein</fullName>
    </submittedName>
</protein>
<gene>
    <name evidence="1" type="ORF">TCEB3V08_LOCUS6087</name>
</gene>